<keyword evidence="10" id="KW-1185">Reference proteome</keyword>
<evidence type="ECO:0000313" key="10">
    <source>
        <dbReference type="Proteomes" id="UP001233999"/>
    </source>
</evidence>
<evidence type="ECO:0000256" key="1">
    <source>
        <dbReference type="ARBA" id="ARBA00004613"/>
    </source>
</evidence>
<feature type="domain" description="Peptidase S1" evidence="8">
    <location>
        <begin position="1"/>
        <end position="137"/>
    </location>
</feature>
<protein>
    <recommendedName>
        <fullName evidence="8">Peptidase S1 domain-containing protein</fullName>
    </recommendedName>
</protein>
<dbReference type="InterPro" id="IPR001254">
    <property type="entry name" value="Trypsin_dom"/>
</dbReference>
<dbReference type="InterPro" id="IPR033116">
    <property type="entry name" value="TRYPSIN_SER"/>
</dbReference>
<dbReference type="FunFam" id="2.40.10.10:FF:000002">
    <property type="entry name" value="Transmembrane protease serine"/>
    <property type="match status" value="1"/>
</dbReference>
<dbReference type="Proteomes" id="UP001233999">
    <property type="component" value="Unassembled WGS sequence"/>
</dbReference>
<keyword evidence="3" id="KW-0645">Protease</keyword>
<evidence type="ECO:0000256" key="2">
    <source>
        <dbReference type="ARBA" id="ARBA00022525"/>
    </source>
</evidence>
<dbReference type="Pfam" id="PF00089">
    <property type="entry name" value="Trypsin"/>
    <property type="match status" value="1"/>
</dbReference>
<keyword evidence="5" id="KW-0720">Serine protease</keyword>
<dbReference type="PANTHER" id="PTHR24264:SF65">
    <property type="entry name" value="SRCR DOMAIN-CONTAINING PROTEIN"/>
    <property type="match status" value="1"/>
</dbReference>
<keyword evidence="6" id="KW-1015">Disulfide bond</keyword>
<evidence type="ECO:0000313" key="9">
    <source>
        <dbReference type="EMBL" id="KAJ9579981.1"/>
    </source>
</evidence>
<dbReference type="EMBL" id="JASPKZ010008365">
    <property type="protein sequence ID" value="KAJ9579981.1"/>
    <property type="molecule type" value="Genomic_DNA"/>
</dbReference>
<reference evidence="9" key="2">
    <citation type="submission" date="2023-05" db="EMBL/GenBank/DDBJ databases">
        <authorList>
            <person name="Fouks B."/>
        </authorList>
    </citation>
    <scope>NUCLEOTIDE SEQUENCE</scope>
    <source>
        <strain evidence="9">Stay&amp;Tobe</strain>
        <tissue evidence="9">Testes</tissue>
    </source>
</reference>
<accession>A0AAD7ZGC7</accession>
<evidence type="ECO:0000256" key="3">
    <source>
        <dbReference type="ARBA" id="ARBA00022670"/>
    </source>
</evidence>
<dbReference type="GO" id="GO:0006508">
    <property type="term" value="P:proteolysis"/>
    <property type="evidence" value="ECO:0007669"/>
    <property type="project" value="UniProtKB-KW"/>
</dbReference>
<sequence length="137" mass="14758">MKIIVLSAILLARRRVGEDKPSVDHRIGEIIGFGETVEDNVSTIPCELQMADLQIFSNNNCFKFSPEYSNDLIICAGVLGGGVDSCQGDSGGPLQIIDRGAYVLAGIVSYGFGCGKAGYPGIYTKVDCYLDWIKENT</sequence>
<dbReference type="InterPro" id="IPR009003">
    <property type="entry name" value="Peptidase_S1_PA"/>
</dbReference>
<keyword evidence="2" id="KW-0964">Secreted</keyword>
<dbReference type="CDD" id="cd00190">
    <property type="entry name" value="Tryp_SPc"/>
    <property type="match status" value="1"/>
</dbReference>
<dbReference type="PROSITE" id="PS00135">
    <property type="entry name" value="TRYPSIN_SER"/>
    <property type="match status" value="1"/>
</dbReference>
<name>A0AAD7ZGC7_DIPPU</name>
<dbReference type="AlphaFoldDB" id="A0AAD7ZGC7"/>
<dbReference type="GO" id="GO:0004252">
    <property type="term" value="F:serine-type endopeptidase activity"/>
    <property type="evidence" value="ECO:0007669"/>
    <property type="project" value="InterPro"/>
</dbReference>
<dbReference type="Gene3D" id="2.40.10.10">
    <property type="entry name" value="Trypsin-like serine proteases"/>
    <property type="match status" value="1"/>
</dbReference>
<evidence type="ECO:0000256" key="4">
    <source>
        <dbReference type="ARBA" id="ARBA00022801"/>
    </source>
</evidence>
<organism evidence="9 10">
    <name type="scientific">Diploptera punctata</name>
    <name type="common">Pacific beetle cockroach</name>
    <dbReference type="NCBI Taxonomy" id="6984"/>
    <lineage>
        <taxon>Eukaryota</taxon>
        <taxon>Metazoa</taxon>
        <taxon>Ecdysozoa</taxon>
        <taxon>Arthropoda</taxon>
        <taxon>Hexapoda</taxon>
        <taxon>Insecta</taxon>
        <taxon>Pterygota</taxon>
        <taxon>Neoptera</taxon>
        <taxon>Polyneoptera</taxon>
        <taxon>Dictyoptera</taxon>
        <taxon>Blattodea</taxon>
        <taxon>Blaberoidea</taxon>
        <taxon>Blaberidae</taxon>
        <taxon>Diplopterinae</taxon>
        <taxon>Diploptera</taxon>
    </lineage>
</organism>
<dbReference type="InterPro" id="IPR050127">
    <property type="entry name" value="Serine_Proteases_S1"/>
</dbReference>
<evidence type="ECO:0000256" key="7">
    <source>
        <dbReference type="ARBA" id="ARBA00024195"/>
    </source>
</evidence>
<evidence type="ECO:0000256" key="6">
    <source>
        <dbReference type="ARBA" id="ARBA00023157"/>
    </source>
</evidence>
<keyword evidence="4" id="KW-0378">Hydrolase</keyword>
<comment type="caution">
    <text evidence="9">The sequence shown here is derived from an EMBL/GenBank/DDBJ whole genome shotgun (WGS) entry which is preliminary data.</text>
</comment>
<reference evidence="9" key="1">
    <citation type="journal article" date="2023" name="IScience">
        <title>Live-bearing cockroach genome reveals convergent evolutionary mechanisms linked to viviparity in insects and beyond.</title>
        <authorList>
            <person name="Fouks B."/>
            <person name="Harrison M.C."/>
            <person name="Mikhailova A.A."/>
            <person name="Marchal E."/>
            <person name="English S."/>
            <person name="Carruthers M."/>
            <person name="Jennings E.C."/>
            <person name="Chiamaka E.L."/>
            <person name="Frigard R.A."/>
            <person name="Pippel M."/>
            <person name="Attardo G.M."/>
            <person name="Benoit J.B."/>
            <person name="Bornberg-Bauer E."/>
            <person name="Tobe S.S."/>
        </authorList>
    </citation>
    <scope>NUCLEOTIDE SEQUENCE</scope>
    <source>
        <strain evidence="9">Stay&amp;Tobe</strain>
    </source>
</reference>
<dbReference type="SUPFAM" id="SSF50494">
    <property type="entry name" value="Trypsin-like serine proteases"/>
    <property type="match status" value="1"/>
</dbReference>
<comment type="subcellular location">
    <subcellularLocation>
        <location evidence="1">Secreted</location>
    </subcellularLocation>
</comment>
<evidence type="ECO:0000256" key="5">
    <source>
        <dbReference type="ARBA" id="ARBA00022825"/>
    </source>
</evidence>
<proteinExistence type="inferred from homology"/>
<dbReference type="SMART" id="SM00020">
    <property type="entry name" value="Tryp_SPc"/>
    <property type="match status" value="1"/>
</dbReference>
<dbReference type="GO" id="GO:0005615">
    <property type="term" value="C:extracellular space"/>
    <property type="evidence" value="ECO:0007669"/>
    <property type="project" value="TreeGrafter"/>
</dbReference>
<dbReference type="PROSITE" id="PS50240">
    <property type="entry name" value="TRYPSIN_DOM"/>
    <property type="match status" value="1"/>
</dbReference>
<comment type="similarity">
    <text evidence="7">Belongs to the peptidase S1 family. CLIP subfamily.</text>
</comment>
<dbReference type="InterPro" id="IPR043504">
    <property type="entry name" value="Peptidase_S1_PA_chymotrypsin"/>
</dbReference>
<evidence type="ECO:0000259" key="8">
    <source>
        <dbReference type="PROSITE" id="PS50240"/>
    </source>
</evidence>
<dbReference type="PANTHER" id="PTHR24264">
    <property type="entry name" value="TRYPSIN-RELATED"/>
    <property type="match status" value="1"/>
</dbReference>
<gene>
    <name evidence="9" type="ORF">L9F63_004364</name>
</gene>